<dbReference type="SUPFAM" id="SSF51126">
    <property type="entry name" value="Pectin lyase-like"/>
    <property type="match status" value="1"/>
</dbReference>
<dbReference type="RefSeq" id="WP_338684319.1">
    <property type="nucleotide sequence ID" value="NZ_AP024702.1"/>
</dbReference>
<dbReference type="InterPro" id="IPR011050">
    <property type="entry name" value="Pectin_lyase_fold/virulence"/>
</dbReference>
<protein>
    <recommendedName>
        <fullName evidence="2">Filamentous haemagglutinin FhaB/tRNA nuclease CdiA-like TPS domain-containing protein</fullName>
    </recommendedName>
</protein>
<feature type="region of interest" description="Disordered" evidence="1">
    <location>
        <begin position="309"/>
        <end position="347"/>
    </location>
</feature>
<dbReference type="SMART" id="SM00912">
    <property type="entry name" value="Haemagg_act"/>
    <property type="match status" value="1"/>
</dbReference>
<evidence type="ECO:0000313" key="3">
    <source>
        <dbReference type="EMBL" id="BCX48238.1"/>
    </source>
</evidence>
<dbReference type="Proteomes" id="UP001374893">
    <property type="component" value="Chromosome"/>
</dbReference>
<reference evidence="3 4" key="1">
    <citation type="submission" date="2021-06" db="EMBL/GenBank/DDBJ databases">
        <title>Complete genome of Haloferula helveola possessing various polysaccharide degrading enzymes.</title>
        <authorList>
            <person name="Takami H."/>
            <person name="Huang C."/>
            <person name="Hamasaki K."/>
        </authorList>
    </citation>
    <scope>NUCLEOTIDE SEQUENCE [LARGE SCALE GENOMIC DNA]</scope>
    <source>
        <strain evidence="3 4">CN-1</strain>
    </source>
</reference>
<gene>
    <name evidence="3" type="ORF">HAHE_21460</name>
</gene>
<dbReference type="InterPro" id="IPR012334">
    <property type="entry name" value="Pectin_lyas_fold"/>
</dbReference>
<feature type="domain" description="Filamentous haemagglutinin FhaB/tRNA nuclease CdiA-like TPS" evidence="2">
    <location>
        <begin position="29"/>
        <end position="136"/>
    </location>
</feature>
<feature type="compositionally biased region" description="Polar residues" evidence="1">
    <location>
        <begin position="309"/>
        <end position="324"/>
    </location>
</feature>
<keyword evidence="4" id="KW-1185">Reference proteome</keyword>
<name>A0ABM7RA62_9BACT</name>
<dbReference type="Pfam" id="PF05860">
    <property type="entry name" value="TPS"/>
    <property type="match status" value="1"/>
</dbReference>
<dbReference type="EMBL" id="AP024702">
    <property type="protein sequence ID" value="BCX48238.1"/>
    <property type="molecule type" value="Genomic_DNA"/>
</dbReference>
<dbReference type="NCBIfam" id="TIGR01901">
    <property type="entry name" value="adhes_NPXG"/>
    <property type="match status" value="1"/>
</dbReference>
<dbReference type="InterPro" id="IPR008638">
    <property type="entry name" value="FhaB/CdiA-like_TPS"/>
</dbReference>
<accession>A0ABM7RA62</accession>
<organism evidence="3 4">
    <name type="scientific">Haloferula helveola</name>
    <dbReference type="NCBI Taxonomy" id="490095"/>
    <lineage>
        <taxon>Bacteria</taxon>
        <taxon>Pseudomonadati</taxon>
        <taxon>Verrucomicrobiota</taxon>
        <taxon>Verrucomicrobiia</taxon>
        <taxon>Verrucomicrobiales</taxon>
        <taxon>Verrucomicrobiaceae</taxon>
        <taxon>Haloferula</taxon>
    </lineage>
</organism>
<dbReference type="Gene3D" id="2.160.20.10">
    <property type="entry name" value="Single-stranded right-handed beta-helix, Pectin lyase-like"/>
    <property type="match status" value="1"/>
</dbReference>
<evidence type="ECO:0000313" key="4">
    <source>
        <dbReference type="Proteomes" id="UP001374893"/>
    </source>
</evidence>
<evidence type="ECO:0000256" key="1">
    <source>
        <dbReference type="SAM" id="MobiDB-lite"/>
    </source>
</evidence>
<proteinExistence type="predicted"/>
<evidence type="ECO:0000259" key="2">
    <source>
        <dbReference type="SMART" id="SM00912"/>
    </source>
</evidence>
<sequence>MKQVQPWLVAASLSATPLVADDLGSPIGASHLLTPGTATGQVVGNSTIVSLNDNTVIEWDSFTLPQGSDLQFNFTNPADTVVNRVTGTGVTLVGGTIESNGNVVLLSPNSWLLFRPSARVVAGSFTASGLNAEATQFFNGGSNLEFEATPNSNPTTVIRGEITSTSGDVILVGRELQVVGDIKSAGNVVAVTGDEVAIDRNAPQNAVTDGGSQIIQGGVIDAGADIAFVSQNAMSMTGQMTANDGRGRAFFRVDDGGNILTGAAGLTVRAGSAEFSVEPNGEVAFIGPVEGEFTGGISPALNEFPSLSSNRSARRTVPTSSTVTARAGTGFTKEDEKKAKRRSRAVAENVAPVRKRSFFRTRTTVTPKR</sequence>